<dbReference type="InterPro" id="IPR050549">
    <property type="entry name" value="MFS_Trehalose_Transporter"/>
</dbReference>
<dbReference type="InterPro" id="IPR036259">
    <property type="entry name" value="MFS_trans_sf"/>
</dbReference>
<dbReference type="InterPro" id="IPR020846">
    <property type="entry name" value="MFS_dom"/>
</dbReference>
<dbReference type="InterPro" id="IPR003663">
    <property type="entry name" value="Sugar/inositol_transpt"/>
</dbReference>
<proteinExistence type="predicted"/>
<comment type="subcellular location">
    <subcellularLocation>
        <location evidence="1">Cell membrane</location>
        <topology evidence="1">Multi-pass membrane protein</topology>
    </subcellularLocation>
</comment>
<evidence type="ECO:0000313" key="11">
    <source>
        <dbReference type="EMBL" id="CAH1112503.1"/>
    </source>
</evidence>
<dbReference type="EMBL" id="OV651818">
    <property type="protein sequence ID" value="CAH1112503.1"/>
    <property type="molecule type" value="Genomic_DNA"/>
</dbReference>
<dbReference type="Gene3D" id="1.20.1250.20">
    <property type="entry name" value="MFS general substrate transporter like domains"/>
    <property type="match status" value="1"/>
</dbReference>
<evidence type="ECO:0000313" key="12">
    <source>
        <dbReference type="Proteomes" id="UP001153636"/>
    </source>
</evidence>
<feature type="transmembrane region" description="Helical" evidence="9">
    <location>
        <begin position="446"/>
        <end position="464"/>
    </location>
</feature>
<feature type="transmembrane region" description="Helical" evidence="9">
    <location>
        <begin position="277"/>
        <end position="300"/>
    </location>
</feature>
<keyword evidence="2" id="KW-0813">Transport</keyword>
<feature type="transmembrane region" description="Helical" evidence="9">
    <location>
        <begin position="197"/>
        <end position="221"/>
    </location>
</feature>
<evidence type="ECO:0000256" key="4">
    <source>
        <dbReference type="ARBA" id="ARBA00022597"/>
    </source>
</evidence>
<feature type="transmembrane region" description="Helical" evidence="9">
    <location>
        <begin position="115"/>
        <end position="135"/>
    </location>
</feature>
<keyword evidence="5 9" id="KW-0812">Transmembrane</keyword>
<dbReference type="SUPFAM" id="SSF103473">
    <property type="entry name" value="MFS general substrate transporter"/>
    <property type="match status" value="1"/>
</dbReference>
<evidence type="ECO:0000256" key="3">
    <source>
        <dbReference type="ARBA" id="ARBA00022475"/>
    </source>
</evidence>
<evidence type="ECO:0000259" key="10">
    <source>
        <dbReference type="PROSITE" id="PS50850"/>
    </source>
</evidence>
<name>A0A9P0D965_9CUCU</name>
<evidence type="ECO:0000256" key="2">
    <source>
        <dbReference type="ARBA" id="ARBA00022448"/>
    </source>
</evidence>
<dbReference type="Proteomes" id="UP001153636">
    <property type="component" value="Chromosome 6"/>
</dbReference>
<feature type="transmembrane region" description="Helical" evidence="9">
    <location>
        <begin position="141"/>
        <end position="159"/>
    </location>
</feature>
<evidence type="ECO:0000256" key="1">
    <source>
        <dbReference type="ARBA" id="ARBA00004651"/>
    </source>
</evidence>
<dbReference type="FunFam" id="1.20.1250.20:FF:000218">
    <property type="entry name" value="facilitated trehalose transporter Tret1"/>
    <property type="match status" value="1"/>
</dbReference>
<feature type="transmembrane region" description="Helical" evidence="9">
    <location>
        <begin position="342"/>
        <end position="364"/>
    </location>
</feature>
<protein>
    <recommendedName>
        <fullName evidence="10">Major facilitator superfamily (MFS) profile domain-containing protein</fullName>
    </recommendedName>
</protein>
<dbReference type="PROSITE" id="PS50850">
    <property type="entry name" value="MFS"/>
    <property type="match status" value="1"/>
</dbReference>
<organism evidence="11 12">
    <name type="scientific">Psylliodes chrysocephalus</name>
    <dbReference type="NCBI Taxonomy" id="3402493"/>
    <lineage>
        <taxon>Eukaryota</taxon>
        <taxon>Metazoa</taxon>
        <taxon>Ecdysozoa</taxon>
        <taxon>Arthropoda</taxon>
        <taxon>Hexapoda</taxon>
        <taxon>Insecta</taxon>
        <taxon>Pterygota</taxon>
        <taxon>Neoptera</taxon>
        <taxon>Endopterygota</taxon>
        <taxon>Coleoptera</taxon>
        <taxon>Polyphaga</taxon>
        <taxon>Cucujiformia</taxon>
        <taxon>Chrysomeloidea</taxon>
        <taxon>Chrysomelidae</taxon>
        <taxon>Galerucinae</taxon>
        <taxon>Alticini</taxon>
        <taxon>Psylliodes</taxon>
    </lineage>
</organism>
<feature type="transmembrane region" description="Helical" evidence="9">
    <location>
        <begin position="89"/>
        <end position="108"/>
    </location>
</feature>
<feature type="transmembrane region" description="Helical" evidence="9">
    <location>
        <begin position="166"/>
        <end position="185"/>
    </location>
</feature>
<evidence type="ECO:0000256" key="9">
    <source>
        <dbReference type="SAM" id="Phobius"/>
    </source>
</evidence>
<feature type="domain" description="Major facilitator superfamily (MFS) profile" evidence="10">
    <location>
        <begin position="33"/>
        <end position="468"/>
    </location>
</feature>
<evidence type="ECO:0000256" key="7">
    <source>
        <dbReference type="ARBA" id="ARBA00023136"/>
    </source>
</evidence>
<dbReference type="PRINTS" id="PR00171">
    <property type="entry name" value="SUGRTRNSPORT"/>
</dbReference>
<keyword evidence="12" id="KW-1185">Reference proteome</keyword>
<feature type="transmembrane region" description="Helical" evidence="9">
    <location>
        <begin position="315"/>
        <end position="335"/>
    </location>
</feature>
<keyword evidence="8" id="KW-0325">Glycoprotein</keyword>
<feature type="transmembrane region" description="Helical" evidence="9">
    <location>
        <begin position="413"/>
        <end position="434"/>
    </location>
</feature>
<keyword evidence="7 9" id="KW-0472">Membrane</keyword>
<dbReference type="GO" id="GO:0022857">
    <property type="term" value="F:transmembrane transporter activity"/>
    <property type="evidence" value="ECO:0007669"/>
    <property type="project" value="InterPro"/>
</dbReference>
<dbReference type="OrthoDB" id="8120565at2759"/>
<accession>A0A9P0D965</accession>
<dbReference type="Pfam" id="PF00083">
    <property type="entry name" value="Sugar_tr"/>
    <property type="match status" value="1"/>
</dbReference>
<keyword evidence="6 9" id="KW-1133">Transmembrane helix</keyword>
<gene>
    <name evidence="11" type="ORF">PSYICH_LOCUS11959</name>
</gene>
<sequence>MSNSSTNSNLGENIIRAITEKLSTEKPDTDAQKAAVKAFNGKVKAFNVDLLATSGDITMTWTSPMYSKLYSNDSSINPLSRPITSEEDAYIASLINIGAMVGGIPFSFISDRFGIVHIISYLSMAFATTVDIFYFGRAFGGLAVGAGYTLLPIYIAEVAEEEDRGLYSMTLTIFWALGNFMPYLVGPFLSGRMFNLFNAVFPIAFFISFLFLGTETPFYLVGADKMEEAEKVLMVLRSQDEKGVQNELNHIKDTLKQEEETPPSFKNIFINPGIRKAFIISIALLSFQQFSGWNAITFYLQPIFESSGTILPSHISSMIIGVSIMIFSLPAPYFADKFGRKTLLICSSTLMAICLFILGTFFYFENRTSFNIEPIAWIPITSLLIMVFAFENGMACVPWTVSSELFPKNFKKMSASTTSAACWITSFLMTQFFNDMTDVFGKDGTFLFYGMFSLGCGVFTWFYIPETRGKTFKEIQQLLQK</sequence>
<dbReference type="GO" id="GO:0005886">
    <property type="term" value="C:plasma membrane"/>
    <property type="evidence" value="ECO:0007669"/>
    <property type="project" value="UniProtKB-SubCell"/>
</dbReference>
<reference evidence="11" key="1">
    <citation type="submission" date="2022-01" db="EMBL/GenBank/DDBJ databases">
        <authorList>
            <person name="King R."/>
        </authorList>
    </citation>
    <scope>NUCLEOTIDE SEQUENCE</scope>
</reference>
<dbReference type="AlphaFoldDB" id="A0A9P0D965"/>
<evidence type="ECO:0000256" key="6">
    <source>
        <dbReference type="ARBA" id="ARBA00022989"/>
    </source>
</evidence>
<feature type="transmembrane region" description="Helical" evidence="9">
    <location>
        <begin position="376"/>
        <end position="401"/>
    </location>
</feature>
<evidence type="ECO:0000256" key="5">
    <source>
        <dbReference type="ARBA" id="ARBA00022692"/>
    </source>
</evidence>
<dbReference type="InterPro" id="IPR005828">
    <property type="entry name" value="MFS_sugar_transport-like"/>
</dbReference>
<dbReference type="PANTHER" id="PTHR48021">
    <property type="match status" value="1"/>
</dbReference>
<dbReference type="PROSITE" id="PS00217">
    <property type="entry name" value="SUGAR_TRANSPORT_2"/>
    <property type="match status" value="1"/>
</dbReference>
<dbReference type="PANTHER" id="PTHR48021:SF47">
    <property type="entry name" value="GH17672P"/>
    <property type="match status" value="1"/>
</dbReference>
<evidence type="ECO:0000256" key="8">
    <source>
        <dbReference type="ARBA" id="ARBA00023180"/>
    </source>
</evidence>
<dbReference type="InterPro" id="IPR005829">
    <property type="entry name" value="Sugar_transporter_CS"/>
</dbReference>
<keyword evidence="4" id="KW-0762">Sugar transport</keyword>
<keyword evidence="3" id="KW-1003">Cell membrane</keyword>